<name>A0ACC3YYP5_COLTU</name>
<sequence>MTMFIPLTHEVEVEVGQILNDPFKSVPGHPKGWSVFHPSKVHPELERVFEATQVQKDICQEQIQWATAELPLSNPLPSFQTIVNSWNALASYHACLRSSLSTDSQTGHTFVRVLRRIEHIAPATWPTKISDERLAHLIWECTDQGDFKLHLNFRKALLDAKSLEIIKTDFFLLLAGLPPLERLGFTSYVNYLKKTKNESKSKAFWAESFARTVPSSSSSALLFSASPKSNRRRSLTVQLDASRWQNPEDPILQGTQTYSSRRALFELTWALVVSEHTDTQDVIFGTVGRDNGFLGVDSTVGCLDHTYLVRVNVSQDSIVGHLAGVIDEYHTVAEGHAFVGLNEILRQLSSRKTVESVLNYTQGSSFQCLAPGLEKFPIVLTVCDSDHPSMTLTYLESIPHRDAEIIMDQVVTGLHDVFNNIDSAHRTLGDVNLVSERERSSLLSGAFVPPQIHPPTLSSLIEKSLSLYPSRIAVTFEDKGSITYKELNGLANGLARALQLPRGGVVPLLMERSVNLVVTILALLKSGVAYTILNPDIPAERNAQVIKECSPIVILADRKYSHMIPSASSIEDLLTDSATLFTQDNDWNLGNKPEPDDVSYIIYTSGSTGKPKGTLITNRAAANGIMQHQTLEDTTKILLFYSPTASAAQRTFISTLVHGGTILLASKESLAANLAGVINKYHADFMEITPTALSLLRPSDIPNIKQITVAGENIPQALVDTWAANKDLTVRNRYGSSECTQMSLGRRLRPGDNPRLLGASADTTITYILRVGSNELVPTGVAGELCLSGPQLASGYLHEPELTRRVFVPNPFGEGKLYRTGDRARKFADGSIEIISRIDWQVKINGNKVEPADVDHAIVQHKSVATCATFADKVGGYLSLITAVVPADEQQPWSKLLPILRKHALDSLPSYMVPSFWMPLPELPRSVNGKVDLKKLRSQSSELGVEGFAALAMSKDDQEEAITDDLELKIATVWASVIGIQTHIIKRHHSFLALGGNSLQAIKTISNLRREGVVVGFSTLLTDKSLQHVAEIARNRDYDAAVQTEPFSLIKNVEFLDRLKGQMEAADAYPATPLQAGLLPTLNEEGDPYIYRRTWDVHGLDFIKLKASFERIFHSNDILRTGFVLHDRSFIQVVRSDLSLPWSEANSSLEEYIQADTKVDLPLEGPLFRIGLVDAKWLVVTMHHSLCDFWSHGFLYADVAAAYLDQPVPTRPRFVEFVRHVVQQDSPTARNFWLSYLQGASRSRLNFTPVEQTARISKNVSLNLHARVQPLGVTTGAVVYTAWAIVLSAHQNSQDVTFATTLSGRELPILDVENIDGPTVTTVPQRFKIGSQQSLINLVRDVCMSGFVGVTQHAQIGMQGALRAANLPSDHFDTLVNLLAKEDEGETARKVFKPYGSRPIWDTPYTMLEIVPNESDTTIRMSGNIESLRLQFLCDSFIKVVGAILETPEQHALSIDVMGDAERTYLNNTLSNRDTLRTPSARLLHSEFEKRTSMNPTHTAIEWDGIEQVSYASLNKRSNHLANLLIRRGLQPGDRIALMLDKSVEAVVCIIGSLKAGLTYVPLSPENPVERNAFICRETLSRLLILHKNDESFSSQAPDLETMVVEDIPTLEDEETPVVAVNGDNHAYIIYTSGSTGQPKGIKVPHRAAAAAIESGSRVEGRFDGEWRALQMANYVFDVSVLDIFNTLSTGGTLCMAPMEKLLSDMAGCMNRMRVRQAVLTPTVASLVQPSDVPHLDTLILAGEQVPKTVVDTWRPVCRVLNSYGPTETSMIVFSKEIQLDGGPAANIGRPYPTVMAFVVDPDGDTLRPYGAVGELCIAGPQLADGYLDRDDLTAAAFVQSETLGLRIYRTGDLARWLPGGDLECLGRKDSQIKIHGFRVELGEVESAIRQSGLVTDAVVMLANVHEKPQLVAVCIFKPSSESAKDATLQTSEPSIPSIQPAEKHRSNFLALQTRLNSLAHYMIPKVVIPMNDLPILPSHKADRKALIKMIESLDVLELSAYVLETAGQDIEIVPAETPLEKALEVMWAEVLNISTTKIGREANFLSLGGDSIAAISLASMARQAGYSLGVATILKVPKLKELAMKITIVEKSELPTKPIFEVSQKVRDSIAATGLVWEEDVDYVYPCPPGQVEFLNQGGREDQLWVLHTVRRMPSGVDWERWVESTTELTKVEDILRTSWMKLSETEWIGMVLRSPQLDLTCVRCQNEQEAASVIEATWNERFVFGKPFIRYTIITYPDNSWDLVTKLDHAVYDGTLLRIFDDHYGSILRKQPIPRHTTFKDFAFYIFESDKSRSLDYWTKRLDGWDAAVSLHQASWAKAPSPCTDSIIRRPLSTAGVDQAANSLGVTPSILFQGSFQLWLAGATASSDVGFDYLLTGRNVDLPEPQTINGTVANFLPVRATVDPEEHLASFLGRTQDDFWAMTDHGDVGLDQIFQASGLNRQEVGNRALFIYQPFEPAPKDDPNADFRWLVMAKCKVRMPTPYVLAVEVHKAAGKTHSLKISYDATVMGVKAAEKAADEIVDIIHRMINLKGDMLDKRIKDVQMEA</sequence>
<evidence type="ECO:0000313" key="2">
    <source>
        <dbReference type="Proteomes" id="UP000805649"/>
    </source>
</evidence>
<accession>A0ACC3YYP5</accession>
<protein>
    <submittedName>
        <fullName evidence="1">Bacitracin synthase 3</fullName>
    </submittedName>
</protein>
<evidence type="ECO:0000313" key="1">
    <source>
        <dbReference type="EMBL" id="KAL0937078.1"/>
    </source>
</evidence>
<organism evidence="1 2">
    <name type="scientific">Colletotrichum truncatum</name>
    <name type="common">Anthracnose fungus</name>
    <name type="synonym">Colletotrichum capsici</name>
    <dbReference type="NCBI Taxonomy" id="5467"/>
    <lineage>
        <taxon>Eukaryota</taxon>
        <taxon>Fungi</taxon>
        <taxon>Dikarya</taxon>
        <taxon>Ascomycota</taxon>
        <taxon>Pezizomycotina</taxon>
        <taxon>Sordariomycetes</taxon>
        <taxon>Hypocreomycetidae</taxon>
        <taxon>Glomerellales</taxon>
        <taxon>Glomerellaceae</taxon>
        <taxon>Colletotrichum</taxon>
        <taxon>Colletotrichum truncatum species complex</taxon>
    </lineage>
</organism>
<keyword evidence="2" id="KW-1185">Reference proteome</keyword>
<dbReference type="Proteomes" id="UP000805649">
    <property type="component" value="Unassembled WGS sequence"/>
</dbReference>
<dbReference type="EMBL" id="VUJX02000004">
    <property type="protein sequence ID" value="KAL0937078.1"/>
    <property type="molecule type" value="Genomic_DNA"/>
</dbReference>
<comment type="caution">
    <text evidence="1">The sequence shown here is derived from an EMBL/GenBank/DDBJ whole genome shotgun (WGS) entry which is preliminary data.</text>
</comment>
<reference evidence="1 2" key="1">
    <citation type="journal article" date="2020" name="Phytopathology">
        <title>Genome Sequence Resources of Colletotrichum truncatum, C. plurivorum, C. musicola, and C. sojae: Four Species Pathogenic to Soybean (Glycine max).</title>
        <authorList>
            <person name="Rogerio F."/>
            <person name="Boufleur T.R."/>
            <person name="Ciampi-Guillardi M."/>
            <person name="Sukno S.A."/>
            <person name="Thon M.R."/>
            <person name="Massola Junior N.S."/>
            <person name="Baroncelli R."/>
        </authorList>
    </citation>
    <scope>NUCLEOTIDE SEQUENCE [LARGE SCALE GENOMIC DNA]</scope>
    <source>
        <strain evidence="1 2">CMES1059</strain>
    </source>
</reference>
<gene>
    <name evidence="1" type="ORF">CTRU02_206809</name>
</gene>
<proteinExistence type="predicted"/>